<dbReference type="PANTHER" id="PTHR19346:SF4">
    <property type="entry name" value="SUGAR PHOSPHATE TRANSPORTER DOMAIN-CONTAINING PROTEIN"/>
    <property type="match status" value="1"/>
</dbReference>
<dbReference type="EMBL" id="WHVB01000006">
    <property type="protein sequence ID" value="KAF8481917.1"/>
    <property type="molecule type" value="Genomic_DNA"/>
</dbReference>
<gene>
    <name evidence="2" type="ORF">DFH94DRAFT_628321</name>
</gene>
<keyword evidence="1" id="KW-0472">Membrane</keyword>
<dbReference type="OrthoDB" id="10062838at2759"/>
<feature type="transmembrane region" description="Helical" evidence="1">
    <location>
        <begin position="380"/>
        <end position="400"/>
    </location>
</feature>
<evidence type="ECO:0000313" key="2">
    <source>
        <dbReference type="EMBL" id="KAF8481917.1"/>
    </source>
</evidence>
<feature type="transmembrane region" description="Helical" evidence="1">
    <location>
        <begin position="114"/>
        <end position="134"/>
    </location>
</feature>
<feature type="transmembrane region" description="Helical" evidence="1">
    <location>
        <begin position="349"/>
        <end position="368"/>
    </location>
</feature>
<keyword evidence="3" id="KW-1185">Reference proteome</keyword>
<dbReference type="AlphaFoldDB" id="A0A9P5MYM2"/>
<accession>A0A9P5MYM2</accession>
<feature type="transmembrane region" description="Helical" evidence="1">
    <location>
        <begin position="289"/>
        <end position="312"/>
    </location>
</feature>
<feature type="transmembrane region" description="Helical" evidence="1">
    <location>
        <begin position="146"/>
        <end position="165"/>
    </location>
</feature>
<keyword evidence="1" id="KW-0812">Transmembrane</keyword>
<protein>
    <recommendedName>
        <fullName evidence="4">EamA domain-containing protein</fullName>
    </recommendedName>
</protein>
<feature type="transmembrane region" description="Helical" evidence="1">
    <location>
        <begin position="324"/>
        <end position="343"/>
    </location>
</feature>
<feature type="transmembrane region" description="Helical" evidence="1">
    <location>
        <begin position="50"/>
        <end position="73"/>
    </location>
</feature>
<sequence>MNPRTERSPSSPRPCGKPAVVLFILTLVAFTVESQLTQYVQSTLHFRQPFFLFYIVHSSIAIIFPLHLLYLVLTTSASLESLLAGLSLAVKIHFAPSDRSRLATLQSTFPYGRFLRLTAFLTFGLNFPSLLWFISVSLSPLCDITAIWNTNAFFAYIITVQLFKLDWEPRKLSAVLIATFGVIAVVYGDARQPESSPHTTDHVAYTSKTVKPKAPLLGDLLTLCASVGYGLYQVLYNRHAALHPDQEVELGAAYVPLQDSDGLLADELGGGDKVVDLTYPPPFGLHPNLLASGIGFMTLFLLWILLPILHYSGYERFRLPDNPTVTLSIAGIAVSGLIFNAGLLTLLGVWGPIVVSVGNLLTIVLVLLSDISMGQGMDMITPWNLAGSGGIIVAFGILVYDMVHHSQSHI</sequence>
<keyword evidence="1" id="KW-1133">Transmembrane helix</keyword>
<dbReference type="InterPro" id="IPR026505">
    <property type="entry name" value="Solute_c_fam_35_mem_F3/F4"/>
</dbReference>
<dbReference type="PANTHER" id="PTHR19346">
    <property type="entry name" value="SUGAR PHOSPHATE TRANSPORTER DOMAIN-CONTAINING PROTEIN"/>
    <property type="match status" value="1"/>
</dbReference>
<feature type="transmembrane region" description="Helical" evidence="1">
    <location>
        <begin position="172"/>
        <end position="190"/>
    </location>
</feature>
<evidence type="ECO:0000256" key="1">
    <source>
        <dbReference type="SAM" id="Phobius"/>
    </source>
</evidence>
<reference evidence="2" key="1">
    <citation type="submission" date="2019-10" db="EMBL/GenBank/DDBJ databases">
        <authorList>
            <consortium name="DOE Joint Genome Institute"/>
            <person name="Kuo A."/>
            <person name="Miyauchi S."/>
            <person name="Kiss E."/>
            <person name="Drula E."/>
            <person name="Kohler A."/>
            <person name="Sanchez-Garcia M."/>
            <person name="Andreopoulos B."/>
            <person name="Barry K.W."/>
            <person name="Bonito G."/>
            <person name="Buee M."/>
            <person name="Carver A."/>
            <person name="Chen C."/>
            <person name="Cichocki N."/>
            <person name="Clum A."/>
            <person name="Culley D."/>
            <person name="Crous P.W."/>
            <person name="Fauchery L."/>
            <person name="Girlanda M."/>
            <person name="Hayes R."/>
            <person name="Keri Z."/>
            <person name="LaButti K."/>
            <person name="Lipzen A."/>
            <person name="Lombard V."/>
            <person name="Magnuson J."/>
            <person name="Maillard F."/>
            <person name="Morin E."/>
            <person name="Murat C."/>
            <person name="Nolan M."/>
            <person name="Ohm R."/>
            <person name="Pangilinan J."/>
            <person name="Pereira M."/>
            <person name="Perotto S."/>
            <person name="Peter M."/>
            <person name="Riley R."/>
            <person name="Sitrit Y."/>
            <person name="Stielow B."/>
            <person name="Szollosi G."/>
            <person name="Zifcakova L."/>
            <person name="Stursova M."/>
            <person name="Spatafora J.W."/>
            <person name="Tedersoo L."/>
            <person name="Vaario L.-M."/>
            <person name="Yamada A."/>
            <person name="Yan M."/>
            <person name="Wang P."/>
            <person name="Xu J."/>
            <person name="Bruns T."/>
            <person name="Baldrian P."/>
            <person name="Vilgalys R."/>
            <person name="Henrissat B."/>
            <person name="Grigoriev I.V."/>
            <person name="Hibbett D."/>
            <person name="Nagy L.G."/>
            <person name="Martin F.M."/>
        </authorList>
    </citation>
    <scope>NUCLEOTIDE SEQUENCE</scope>
    <source>
        <strain evidence="2">Prilba</strain>
    </source>
</reference>
<name>A0A9P5MYM2_9AGAM</name>
<reference evidence="2" key="2">
    <citation type="journal article" date="2020" name="Nat. Commun.">
        <title>Large-scale genome sequencing of mycorrhizal fungi provides insights into the early evolution of symbiotic traits.</title>
        <authorList>
            <person name="Miyauchi S."/>
            <person name="Kiss E."/>
            <person name="Kuo A."/>
            <person name="Drula E."/>
            <person name="Kohler A."/>
            <person name="Sanchez-Garcia M."/>
            <person name="Morin E."/>
            <person name="Andreopoulos B."/>
            <person name="Barry K.W."/>
            <person name="Bonito G."/>
            <person name="Buee M."/>
            <person name="Carver A."/>
            <person name="Chen C."/>
            <person name="Cichocki N."/>
            <person name="Clum A."/>
            <person name="Culley D."/>
            <person name="Crous P.W."/>
            <person name="Fauchery L."/>
            <person name="Girlanda M."/>
            <person name="Hayes R.D."/>
            <person name="Keri Z."/>
            <person name="LaButti K."/>
            <person name="Lipzen A."/>
            <person name="Lombard V."/>
            <person name="Magnuson J."/>
            <person name="Maillard F."/>
            <person name="Murat C."/>
            <person name="Nolan M."/>
            <person name="Ohm R.A."/>
            <person name="Pangilinan J."/>
            <person name="Pereira M.F."/>
            <person name="Perotto S."/>
            <person name="Peter M."/>
            <person name="Pfister S."/>
            <person name="Riley R."/>
            <person name="Sitrit Y."/>
            <person name="Stielow J.B."/>
            <person name="Szollosi G."/>
            <person name="Zifcakova L."/>
            <person name="Stursova M."/>
            <person name="Spatafora J.W."/>
            <person name="Tedersoo L."/>
            <person name="Vaario L.M."/>
            <person name="Yamada A."/>
            <person name="Yan M."/>
            <person name="Wang P."/>
            <person name="Xu J."/>
            <person name="Bruns T."/>
            <person name="Baldrian P."/>
            <person name="Vilgalys R."/>
            <person name="Dunand C."/>
            <person name="Henrissat B."/>
            <person name="Grigoriev I.V."/>
            <person name="Hibbett D."/>
            <person name="Nagy L.G."/>
            <person name="Martin F.M."/>
        </authorList>
    </citation>
    <scope>NUCLEOTIDE SEQUENCE</scope>
    <source>
        <strain evidence="2">Prilba</strain>
    </source>
</reference>
<comment type="caution">
    <text evidence="2">The sequence shown here is derived from an EMBL/GenBank/DDBJ whole genome shotgun (WGS) entry which is preliminary data.</text>
</comment>
<evidence type="ECO:0000313" key="3">
    <source>
        <dbReference type="Proteomes" id="UP000759537"/>
    </source>
</evidence>
<organism evidence="2 3">
    <name type="scientific">Russula ochroleuca</name>
    <dbReference type="NCBI Taxonomy" id="152965"/>
    <lineage>
        <taxon>Eukaryota</taxon>
        <taxon>Fungi</taxon>
        <taxon>Dikarya</taxon>
        <taxon>Basidiomycota</taxon>
        <taxon>Agaricomycotina</taxon>
        <taxon>Agaricomycetes</taxon>
        <taxon>Russulales</taxon>
        <taxon>Russulaceae</taxon>
        <taxon>Russula</taxon>
    </lineage>
</organism>
<dbReference type="Proteomes" id="UP000759537">
    <property type="component" value="Unassembled WGS sequence"/>
</dbReference>
<evidence type="ECO:0008006" key="4">
    <source>
        <dbReference type="Google" id="ProtNLM"/>
    </source>
</evidence>
<proteinExistence type="predicted"/>